<accession>A0ABN9QYU5</accession>
<sequence>METTPWAPGATQKTCTGSSLQPETLLTPLGPGEVPSEPDSDDTATGPLTRLGRLVAPGPRGAAAPRPRRHSCFPPSAPPSTPARPPYTTKAATGGDTPG</sequence>
<feature type="compositionally biased region" description="Polar residues" evidence="1">
    <location>
        <begin position="11"/>
        <end position="24"/>
    </location>
</feature>
<dbReference type="Proteomes" id="UP001189429">
    <property type="component" value="Unassembled WGS sequence"/>
</dbReference>
<comment type="caution">
    <text evidence="2">The sequence shown here is derived from an EMBL/GenBank/DDBJ whole genome shotgun (WGS) entry which is preliminary data.</text>
</comment>
<gene>
    <name evidence="2" type="ORF">PCOR1329_LOCUS15744</name>
</gene>
<feature type="compositionally biased region" description="Pro residues" evidence="1">
    <location>
        <begin position="75"/>
        <end position="85"/>
    </location>
</feature>
<protein>
    <submittedName>
        <fullName evidence="2">Uncharacterized protein</fullName>
    </submittedName>
</protein>
<name>A0ABN9QYU5_9DINO</name>
<feature type="region of interest" description="Disordered" evidence="1">
    <location>
        <begin position="1"/>
        <end position="99"/>
    </location>
</feature>
<proteinExistence type="predicted"/>
<feature type="compositionally biased region" description="Low complexity" evidence="1">
    <location>
        <begin position="56"/>
        <end position="65"/>
    </location>
</feature>
<dbReference type="EMBL" id="CAUYUJ010004785">
    <property type="protein sequence ID" value="CAK0810976.1"/>
    <property type="molecule type" value="Genomic_DNA"/>
</dbReference>
<evidence type="ECO:0000313" key="3">
    <source>
        <dbReference type="Proteomes" id="UP001189429"/>
    </source>
</evidence>
<evidence type="ECO:0000313" key="2">
    <source>
        <dbReference type="EMBL" id="CAK0810976.1"/>
    </source>
</evidence>
<evidence type="ECO:0000256" key="1">
    <source>
        <dbReference type="SAM" id="MobiDB-lite"/>
    </source>
</evidence>
<reference evidence="2" key="1">
    <citation type="submission" date="2023-10" db="EMBL/GenBank/DDBJ databases">
        <authorList>
            <person name="Chen Y."/>
            <person name="Shah S."/>
            <person name="Dougan E. K."/>
            <person name="Thang M."/>
            <person name="Chan C."/>
        </authorList>
    </citation>
    <scope>NUCLEOTIDE SEQUENCE [LARGE SCALE GENOMIC DNA]</scope>
</reference>
<organism evidence="2 3">
    <name type="scientific">Prorocentrum cordatum</name>
    <dbReference type="NCBI Taxonomy" id="2364126"/>
    <lineage>
        <taxon>Eukaryota</taxon>
        <taxon>Sar</taxon>
        <taxon>Alveolata</taxon>
        <taxon>Dinophyceae</taxon>
        <taxon>Prorocentrales</taxon>
        <taxon>Prorocentraceae</taxon>
        <taxon>Prorocentrum</taxon>
    </lineage>
</organism>
<keyword evidence="3" id="KW-1185">Reference proteome</keyword>